<dbReference type="AlphaFoldDB" id="A0A814PIG3"/>
<dbReference type="Proteomes" id="UP000663877">
    <property type="component" value="Unassembled WGS sequence"/>
</dbReference>
<keyword evidence="1" id="KW-1133">Transmembrane helix</keyword>
<organism evidence="5 6">
    <name type="scientific">Adineta steineri</name>
    <dbReference type="NCBI Taxonomy" id="433720"/>
    <lineage>
        <taxon>Eukaryota</taxon>
        <taxon>Metazoa</taxon>
        <taxon>Spiralia</taxon>
        <taxon>Gnathifera</taxon>
        <taxon>Rotifera</taxon>
        <taxon>Eurotatoria</taxon>
        <taxon>Bdelloidea</taxon>
        <taxon>Adinetida</taxon>
        <taxon>Adinetidae</taxon>
        <taxon>Adineta</taxon>
    </lineage>
</organism>
<proteinExistence type="predicted"/>
<feature type="transmembrane region" description="Helical" evidence="1">
    <location>
        <begin position="93"/>
        <end position="111"/>
    </location>
</feature>
<dbReference type="Proteomes" id="UP000663832">
    <property type="component" value="Unassembled WGS sequence"/>
</dbReference>
<keyword evidence="6" id="KW-1185">Reference proteome</keyword>
<feature type="signal peptide" evidence="2">
    <location>
        <begin position="1"/>
        <end position="17"/>
    </location>
</feature>
<evidence type="ECO:0000313" key="5">
    <source>
        <dbReference type="EMBL" id="CAF1104697.1"/>
    </source>
</evidence>
<dbReference type="EMBL" id="CAJNOM010000129">
    <property type="protein sequence ID" value="CAF1104697.1"/>
    <property type="molecule type" value="Genomic_DNA"/>
</dbReference>
<feature type="chain" id="PRO_5036225505" evidence="2">
    <location>
        <begin position="18"/>
        <end position="139"/>
    </location>
</feature>
<dbReference type="EMBL" id="CAJNOM010000127">
    <property type="protein sequence ID" value="CAF1100786.1"/>
    <property type="molecule type" value="Genomic_DNA"/>
</dbReference>
<dbReference type="EMBL" id="CAJNOI010000085">
    <property type="protein sequence ID" value="CAF1029751.1"/>
    <property type="molecule type" value="Genomic_DNA"/>
</dbReference>
<keyword evidence="1" id="KW-0812">Transmembrane</keyword>
<evidence type="ECO:0000256" key="2">
    <source>
        <dbReference type="SAM" id="SignalP"/>
    </source>
</evidence>
<evidence type="ECO:0000313" key="4">
    <source>
        <dbReference type="EMBL" id="CAF1100786.1"/>
    </source>
</evidence>
<evidence type="ECO:0000313" key="6">
    <source>
        <dbReference type="Proteomes" id="UP000663832"/>
    </source>
</evidence>
<gene>
    <name evidence="3" type="ORF">BJG266_LOCUS17463</name>
    <name evidence="4" type="ORF">QVE165_LOCUS20285</name>
    <name evidence="5" type="ORF">QVE165_LOCUS20498</name>
</gene>
<reference evidence="5" key="1">
    <citation type="submission" date="2021-02" db="EMBL/GenBank/DDBJ databases">
        <authorList>
            <person name="Nowell W R."/>
        </authorList>
    </citation>
    <scope>NUCLEOTIDE SEQUENCE</scope>
</reference>
<sequence>MIMFIVLLSASLAGCHAGITTGRANHEIYTSKITLVLSNSSAVSKLSINNTVNTTYQLMNMTQDNITEFSVLNFVSSKVSDAKHLSKSISAKHIVIIVVSILGFICLIGMCRCRSKKSKKKPVGYWKTPNIWVPHTHKI</sequence>
<keyword evidence="2" id="KW-0732">Signal</keyword>
<keyword evidence="1" id="KW-0472">Membrane</keyword>
<comment type="caution">
    <text evidence="5">The sequence shown here is derived from an EMBL/GenBank/DDBJ whole genome shotgun (WGS) entry which is preliminary data.</text>
</comment>
<name>A0A814PIG3_9BILA</name>
<protein>
    <submittedName>
        <fullName evidence="5">Uncharacterized protein</fullName>
    </submittedName>
</protein>
<evidence type="ECO:0000256" key="1">
    <source>
        <dbReference type="SAM" id="Phobius"/>
    </source>
</evidence>
<evidence type="ECO:0000313" key="3">
    <source>
        <dbReference type="EMBL" id="CAF1029751.1"/>
    </source>
</evidence>
<accession>A0A814PIG3</accession>